<comment type="caution">
    <text evidence="2">The sequence shown here is derived from an EMBL/GenBank/DDBJ whole genome shotgun (WGS) entry which is preliminary data.</text>
</comment>
<dbReference type="Proteomes" id="UP000199663">
    <property type="component" value="Unassembled WGS sequence"/>
</dbReference>
<keyword evidence="3" id="KW-1185">Reference proteome</keyword>
<dbReference type="Gene3D" id="1.25.40.390">
    <property type="match status" value="1"/>
</dbReference>
<dbReference type="InterPro" id="IPR041662">
    <property type="entry name" value="SusD-like_2"/>
</dbReference>
<organism evidence="2 3">
    <name type="scientific">Rhodonellum ikkaensis</name>
    <dbReference type="NCBI Taxonomy" id="336829"/>
    <lineage>
        <taxon>Bacteria</taxon>
        <taxon>Pseudomonadati</taxon>
        <taxon>Bacteroidota</taxon>
        <taxon>Cytophagia</taxon>
        <taxon>Cytophagales</taxon>
        <taxon>Cytophagaceae</taxon>
        <taxon>Rhodonellum</taxon>
    </lineage>
</organism>
<dbReference type="RefSeq" id="WP_019598654.1">
    <property type="nucleotide sequence ID" value="NZ_FNQC01000010.1"/>
</dbReference>
<accession>A0A1H3S5U3</accession>
<name>A0A1H3S5U3_9BACT</name>
<dbReference type="EMBL" id="FNQC01000010">
    <property type="protein sequence ID" value="SDZ33117.1"/>
    <property type="molecule type" value="Genomic_DNA"/>
</dbReference>
<dbReference type="SUPFAM" id="SSF48452">
    <property type="entry name" value="TPR-like"/>
    <property type="match status" value="1"/>
</dbReference>
<proteinExistence type="predicted"/>
<protein>
    <submittedName>
        <fullName evidence="2">Starch-binding associating with outer membrane</fullName>
    </submittedName>
</protein>
<feature type="signal peptide" evidence="1">
    <location>
        <begin position="1"/>
        <end position="21"/>
    </location>
</feature>
<keyword evidence="1" id="KW-0732">Signal</keyword>
<dbReference type="PROSITE" id="PS51257">
    <property type="entry name" value="PROKAR_LIPOPROTEIN"/>
    <property type="match status" value="1"/>
</dbReference>
<reference evidence="2 3" key="1">
    <citation type="submission" date="2016-10" db="EMBL/GenBank/DDBJ databases">
        <authorList>
            <person name="Varghese N."/>
            <person name="Submissions S."/>
        </authorList>
    </citation>
    <scope>NUCLEOTIDE SEQUENCE [LARGE SCALE GENOMIC DNA]</scope>
    <source>
        <strain evidence="2 3">DSM 17997</strain>
    </source>
</reference>
<evidence type="ECO:0000313" key="2">
    <source>
        <dbReference type="EMBL" id="SDZ33117.1"/>
    </source>
</evidence>
<evidence type="ECO:0000256" key="1">
    <source>
        <dbReference type="SAM" id="SignalP"/>
    </source>
</evidence>
<sequence>MKKTTYILGTCLLAIQFLFTACDDFIDINDDPNNPTVPQLSLLLPATQLSIAGNFDNINRGASNVIQHRAAGSLNRYDQSGTTFQAAWLGFYTQAIPDLETIIQEGTAQSSWGYVSIAKIQKAFLYSTMVDVWGDVPYFDAAKVADPKFDKGEEIYNDLIGLIDEALSDMDRGFTVVSSSDLFYQGSKLKWQKMANSLKLKLYMQMRLVNPERSKLAISNLVQAGVLIDNNSDDFTFLFGTNAAPNTRHPWFTTGYAPGRDGYVSMVVVDRLKEQDDPRLRYYIFRINAKAGLANSQVGEGYYGRYPGDGAASPADQNTRAIVGIYPAAGLYDNGAMPSLGDDNIFLNNIGAATGTTGNSFKIALFANGDGSGAGILPLLTHAMVKFYRAEAALVLNTGEDAGLLMNQAVAAHFQAINELSPAFPIAPATSTGFINRLSEHFASATAQGKLELVMMQKWIAMYGNGVESYNDYRRTGLPELQDLIAPLDVFPERFYYSETELTSNETVVDTRDQLQRNQQIVPVFWKK</sequence>
<dbReference type="Pfam" id="PF12771">
    <property type="entry name" value="SusD-like_2"/>
    <property type="match status" value="1"/>
</dbReference>
<evidence type="ECO:0000313" key="3">
    <source>
        <dbReference type="Proteomes" id="UP000199663"/>
    </source>
</evidence>
<feature type="chain" id="PRO_5046926474" evidence="1">
    <location>
        <begin position="22"/>
        <end position="528"/>
    </location>
</feature>
<dbReference type="InterPro" id="IPR011990">
    <property type="entry name" value="TPR-like_helical_dom_sf"/>
</dbReference>
<gene>
    <name evidence="2" type="ORF">SAMN05444412_110122</name>
</gene>